<dbReference type="SUPFAM" id="SSF51261">
    <property type="entry name" value="Duplicated hybrid motif"/>
    <property type="match status" value="1"/>
</dbReference>
<dbReference type="Pfam" id="PF01551">
    <property type="entry name" value="Peptidase_M23"/>
    <property type="match status" value="1"/>
</dbReference>
<dbReference type="InterPro" id="IPR050570">
    <property type="entry name" value="Cell_wall_metabolism_enzyme"/>
</dbReference>
<feature type="domain" description="M23ase beta-sheet core" evidence="2">
    <location>
        <begin position="201"/>
        <end position="295"/>
    </location>
</feature>
<dbReference type="InterPro" id="IPR016047">
    <property type="entry name" value="M23ase_b-sheet_dom"/>
</dbReference>
<feature type="region of interest" description="Disordered" evidence="1">
    <location>
        <begin position="1"/>
        <end position="73"/>
    </location>
</feature>
<sequence length="307" mass="31235">MNAASTPTSDPRRRDLHRTRPRTRETSPRQAALTLGRRATYTAPSRAEAHAMQQAARAAARPRPLPPGTATMRPRLAGVSAMTLVTMIAVTSSMPAFAVEGTPTTTATLAAASEVQPQTFVAAGAVQLTVTRDAFGAEAKPEVLVTAAVATELVDDASEDSAASIEDSGIAAAAWRVPVAGRISSTFGPRPNAPVSGVSAFHKGTDLAAPCGTPVVAATGGTVEEAGYAGSYGNWILLESSDGIETGYAHNSDLLVDVGDTVAAGDLIALVGSTGASSGCHLHFETRVDGSPVDPEGFMSDLGVGLG</sequence>
<reference evidence="3" key="1">
    <citation type="submission" date="2022-06" db="EMBL/GenBank/DDBJ databases">
        <title>Whole genome shotgun sequencing (WGS) of Rathayibacter sp. ZW T2_19, isolated from stored onions (Allium cepa).</title>
        <authorList>
            <person name="Stoll D.A."/>
            <person name="Huch M."/>
        </authorList>
    </citation>
    <scope>NUCLEOTIDE SEQUENCE</scope>
    <source>
        <strain evidence="3">ZW T2_19</strain>
    </source>
</reference>
<dbReference type="PANTHER" id="PTHR21666:SF270">
    <property type="entry name" value="MUREIN HYDROLASE ACTIVATOR ENVC"/>
    <property type="match status" value="1"/>
</dbReference>
<evidence type="ECO:0000256" key="1">
    <source>
        <dbReference type="SAM" id="MobiDB-lite"/>
    </source>
</evidence>
<evidence type="ECO:0000313" key="4">
    <source>
        <dbReference type="Proteomes" id="UP001155240"/>
    </source>
</evidence>
<feature type="compositionally biased region" description="Low complexity" evidence="1">
    <location>
        <begin position="50"/>
        <end position="62"/>
    </location>
</feature>
<comment type="caution">
    <text evidence="3">The sequence shown here is derived from an EMBL/GenBank/DDBJ whole genome shotgun (WGS) entry which is preliminary data.</text>
</comment>
<protein>
    <submittedName>
        <fullName evidence="3">M23 family metallopeptidase</fullName>
    </submittedName>
</protein>
<gene>
    <name evidence="3" type="ORF">NB037_02010</name>
</gene>
<dbReference type="PANTHER" id="PTHR21666">
    <property type="entry name" value="PEPTIDASE-RELATED"/>
    <property type="match status" value="1"/>
</dbReference>
<dbReference type="Gene3D" id="2.70.70.10">
    <property type="entry name" value="Glucose Permease (Domain IIA)"/>
    <property type="match status" value="1"/>
</dbReference>
<dbReference type="InterPro" id="IPR011055">
    <property type="entry name" value="Dup_hybrid_motif"/>
</dbReference>
<organism evidence="3 4">
    <name type="scientific">Rathayibacter rubneri</name>
    <dbReference type="NCBI Taxonomy" id="2950106"/>
    <lineage>
        <taxon>Bacteria</taxon>
        <taxon>Bacillati</taxon>
        <taxon>Actinomycetota</taxon>
        <taxon>Actinomycetes</taxon>
        <taxon>Micrococcales</taxon>
        <taxon>Microbacteriaceae</taxon>
        <taxon>Rathayibacter</taxon>
    </lineage>
</organism>
<proteinExistence type="predicted"/>
<dbReference type="EMBL" id="JAMRYM010000003">
    <property type="protein sequence ID" value="MCM6761183.1"/>
    <property type="molecule type" value="Genomic_DNA"/>
</dbReference>
<evidence type="ECO:0000313" key="3">
    <source>
        <dbReference type="EMBL" id="MCM6761183.1"/>
    </source>
</evidence>
<dbReference type="GO" id="GO:0004222">
    <property type="term" value="F:metalloendopeptidase activity"/>
    <property type="evidence" value="ECO:0007669"/>
    <property type="project" value="TreeGrafter"/>
</dbReference>
<dbReference type="CDD" id="cd12797">
    <property type="entry name" value="M23_peptidase"/>
    <property type="match status" value="1"/>
</dbReference>
<keyword evidence="4" id="KW-1185">Reference proteome</keyword>
<accession>A0A9X2DVB4</accession>
<name>A0A9X2DVB4_9MICO</name>
<evidence type="ECO:0000259" key="2">
    <source>
        <dbReference type="Pfam" id="PF01551"/>
    </source>
</evidence>
<dbReference type="Proteomes" id="UP001155240">
    <property type="component" value="Unassembled WGS sequence"/>
</dbReference>
<dbReference type="AlphaFoldDB" id="A0A9X2DVB4"/>
<dbReference type="RefSeq" id="WP_251943171.1">
    <property type="nucleotide sequence ID" value="NZ_JAMRYM010000003.1"/>
</dbReference>